<gene>
    <name evidence="4" type="primary">ntpA</name>
    <name evidence="4" type="ORF">GCM10007933_03060</name>
</gene>
<dbReference type="InterPro" id="IPR003564">
    <property type="entry name" value="DHNTPase"/>
</dbReference>
<keyword evidence="2" id="KW-0378">Hydrolase</keyword>
<dbReference type="Proteomes" id="UP001157167">
    <property type="component" value="Unassembled WGS sequence"/>
</dbReference>
<dbReference type="PANTHER" id="PTHR43736">
    <property type="entry name" value="ADP-RIBOSE PYROPHOSPHATASE"/>
    <property type="match status" value="1"/>
</dbReference>
<proteinExistence type="predicted"/>
<protein>
    <submittedName>
        <fullName evidence="4">NUDIX pyrophosphatase</fullName>
    </submittedName>
</protein>
<reference evidence="5" key="1">
    <citation type="journal article" date="2019" name="Int. J. Syst. Evol. Microbiol.">
        <title>The Global Catalogue of Microorganisms (GCM) 10K type strain sequencing project: providing services to taxonomists for standard genome sequencing and annotation.</title>
        <authorList>
            <consortium name="The Broad Institute Genomics Platform"/>
            <consortium name="The Broad Institute Genome Sequencing Center for Infectious Disease"/>
            <person name="Wu L."/>
            <person name="Ma J."/>
        </authorList>
    </citation>
    <scope>NUCLEOTIDE SEQUENCE [LARGE SCALE GENOMIC DNA]</scope>
    <source>
        <strain evidence="5">NBRC 102407</strain>
    </source>
</reference>
<sequence length="151" mass="16589">MSQPYKQPVSVLVVIHTPQLDVLLLERAGNPGLWQSVTGSREGDEALATTALREVAEETGIHAAPEALIDWRLANRFPILQRWRARYAPGVTHNTEHLFSLCVPAIVPARIAPDEHTAAGWLPWAEAAGKVFSWTNRDAIRLVARSLSTPG</sequence>
<dbReference type="InterPro" id="IPR015797">
    <property type="entry name" value="NUDIX_hydrolase-like_dom_sf"/>
</dbReference>
<accession>A0ABQ6F7B5</accession>
<dbReference type="InterPro" id="IPR000086">
    <property type="entry name" value="NUDIX_hydrolase_dom"/>
</dbReference>
<dbReference type="SUPFAM" id="SSF55811">
    <property type="entry name" value="Nudix"/>
    <property type="match status" value="1"/>
</dbReference>
<comment type="caution">
    <text evidence="4">The sequence shown here is derived from an EMBL/GenBank/DDBJ whole genome shotgun (WGS) entry which is preliminary data.</text>
</comment>
<dbReference type="RefSeq" id="WP_284186433.1">
    <property type="nucleotide sequence ID" value="NZ_BSPX01000002.1"/>
</dbReference>
<dbReference type="InterPro" id="IPR020084">
    <property type="entry name" value="NUDIX_hydrolase_CS"/>
</dbReference>
<dbReference type="Gene3D" id="3.90.79.10">
    <property type="entry name" value="Nucleoside Triphosphate Pyrophosphohydrolase"/>
    <property type="match status" value="1"/>
</dbReference>
<evidence type="ECO:0000259" key="3">
    <source>
        <dbReference type="PROSITE" id="PS51462"/>
    </source>
</evidence>
<feature type="domain" description="Nudix hydrolase" evidence="3">
    <location>
        <begin position="4"/>
        <end position="144"/>
    </location>
</feature>
<evidence type="ECO:0000256" key="1">
    <source>
        <dbReference type="ARBA" id="ARBA00001946"/>
    </source>
</evidence>
<organism evidence="4 5">
    <name type="scientific">Zoogloea oryzae</name>
    <dbReference type="NCBI Taxonomy" id="310767"/>
    <lineage>
        <taxon>Bacteria</taxon>
        <taxon>Pseudomonadati</taxon>
        <taxon>Pseudomonadota</taxon>
        <taxon>Betaproteobacteria</taxon>
        <taxon>Rhodocyclales</taxon>
        <taxon>Zoogloeaceae</taxon>
        <taxon>Zoogloea</taxon>
    </lineage>
</organism>
<keyword evidence="5" id="KW-1185">Reference proteome</keyword>
<dbReference type="PRINTS" id="PR01404">
    <property type="entry name" value="NPPPHYDRLASE"/>
</dbReference>
<dbReference type="PANTHER" id="PTHR43736:SF1">
    <property type="entry name" value="DIHYDRONEOPTERIN TRIPHOSPHATE DIPHOSPHATASE"/>
    <property type="match status" value="1"/>
</dbReference>
<evidence type="ECO:0000313" key="4">
    <source>
        <dbReference type="EMBL" id="GLT20854.1"/>
    </source>
</evidence>
<evidence type="ECO:0000256" key="2">
    <source>
        <dbReference type="ARBA" id="ARBA00022801"/>
    </source>
</evidence>
<comment type="cofactor">
    <cofactor evidence="1">
        <name>Mg(2+)</name>
        <dbReference type="ChEBI" id="CHEBI:18420"/>
    </cofactor>
</comment>
<dbReference type="NCBIfam" id="NF006961">
    <property type="entry name" value="PRK09438.1"/>
    <property type="match status" value="1"/>
</dbReference>
<dbReference type="CDD" id="cd04664">
    <property type="entry name" value="NUDIX_DHNTPase_like"/>
    <property type="match status" value="1"/>
</dbReference>
<evidence type="ECO:0000313" key="5">
    <source>
        <dbReference type="Proteomes" id="UP001157167"/>
    </source>
</evidence>
<dbReference type="PROSITE" id="PS00893">
    <property type="entry name" value="NUDIX_BOX"/>
    <property type="match status" value="1"/>
</dbReference>
<dbReference type="PROSITE" id="PS51462">
    <property type="entry name" value="NUDIX"/>
    <property type="match status" value="1"/>
</dbReference>
<dbReference type="Pfam" id="PF00293">
    <property type="entry name" value="NUDIX"/>
    <property type="match status" value="1"/>
</dbReference>
<name>A0ABQ6F7B5_9RHOO</name>
<dbReference type="EMBL" id="BSPX01000002">
    <property type="protein sequence ID" value="GLT20854.1"/>
    <property type="molecule type" value="Genomic_DNA"/>
</dbReference>